<dbReference type="PATRIC" id="fig|1543721.4.peg.481"/>
<evidence type="ECO:0000313" key="3">
    <source>
        <dbReference type="Proteomes" id="UP000034410"/>
    </source>
</evidence>
<evidence type="ECO:0000259" key="1">
    <source>
        <dbReference type="Pfam" id="PF00899"/>
    </source>
</evidence>
<evidence type="ECO:0000313" key="2">
    <source>
        <dbReference type="EMBL" id="AKH19367.1"/>
    </source>
</evidence>
<dbReference type="Gene3D" id="3.40.50.720">
    <property type="entry name" value="NAD(P)-binding Rossmann-like Domain"/>
    <property type="match status" value="1"/>
</dbReference>
<dbReference type="SUPFAM" id="SSF69572">
    <property type="entry name" value="Activating enzymes of the ubiquitin-like proteins"/>
    <property type="match status" value="1"/>
</dbReference>
<dbReference type="InterPro" id="IPR000594">
    <property type="entry name" value="ThiF_NAD_FAD-bd"/>
</dbReference>
<dbReference type="Pfam" id="PF00899">
    <property type="entry name" value="ThiF"/>
    <property type="match status" value="1"/>
</dbReference>
<dbReference type="RefSeq" id="WP_046858306.1">
    <property type="nucleotide sequence ID" value="NZ_CP011412.1"/>
</dbReference>
<dbReference type="PANTHER" id="PTHR43267">
    <property type="entry name" value="TRNA THREONYLCARBAMOYLADENOSINE DEHYDRATASE"/>
    <property type="match status" value="1"/>
</dbReference>
<name>A0A0F7JUS6_9GAMM</name>
<sequence length="260" mass="28202">MDYTRRFGGIARLYGTAALDRFAAAHVCVVGIGGVGSWVVEALARSGVGALTLVDLDNVAESNVNRQIHALDGQFGRPKVDAMAERVRAINPSCRVITREEFVELDNLEQLVTPDYDCLVDCIDAFKVKAALIAHCRRNRIRLVTVGGAGGQTDPLKIRLTDLYKTQHDPLLAKTRKLLRKAYGFPKNPKRRFDVPCVYSDEQQVYPDGSGEVCQTKPAAGEADSSLNCGGFGSSMAVTATFAMVATAQVLKRLAIGRES</sequence>
<dbReference type="GO" id="GO:0061504">
    <property type="term" value="P:cyclic threonylcarbamoyladenosine biosynthetic process"/>
    <property type="evidence" value="ECO:0007669"/>
    <property type="project" value="TreeGrafter"/>
</dbReference>
<dbReference type="InterPro" id="IPR035985">
    <property type="entry name" value="Ubiquitin-activating_enz"/>
</dbReference>
<dbReference type="EMBL" id="CP011412">
    <property type="protein sequence ID" value="AKH19367.1"/>
    <property type="molecule type" value="Genomic_DNA"/>
</dbReference>
<dbReference type="NCBIfam" id="NF011696">
    <property type="entry name" value="PRK15116.1"/>
    <property type="match status" value="1"/>
</dbReference>
<organism evidence="2 3">
    <name type="scientific">Sedimenticola thiotaurini</name>
    <dbReference type="NCBI Taxonomy" id="1543721"/>
    <lineage>
        <taxon>Bacteria</taxon>
        <taxon>Pseudomonadati</taxon>
        <taxon>Pseudomonadota</taxon>
        <taxon>Gammaproteobacteria</taxon>
        <taxon>Chromatiales</taxon>
        <taxon>Sedimenticolaceae</taxon>
        <taxon>Sedimenticola</taxon>
    </lineage>
</organism>
<feature type="domain" description="THIF-type NAD/FAD binding fold" evidence="1">
    <location>
        <begin position="12"/>
        <end position="238"/>
    </location>
</feature>
<dbReference type="InterPro" id="IPR045886">
    <property type="entry name" value="ThiF/MoeB/HesA"/>
</dbReference>
<protein>
    <submittedName>
        <fullName evidence="2">Sulfur acceptor protein CsdL</fullName>
    </submittedName>
</protein>
<keyword evidence="3" id="KW-1185">Reference proteome</keyword>
<gene>
    <name evidence="2" type="ORF">AAY24_02285</name>
</gene>
<dbReference type="Proteomes" id="UP000034410">
    <property type="component" value="Chromosome"/>
</dbReference>
<dbReference type="KEGG" id="seds:AAY24_02285"/>
<proteinExistence type="predicted"/>
<dbReference type="OrthoDB" id="9804150at2"/>
<dbReference type="CDD" id="cd00755">
    <property type="entry name" value="YgdL_like"/>
    <property type="match status" value="1"/>
</dbReference>
<accession>A0A0F7JUS6</accession>
<dbReference type="GO" id="GO:0008641">
    <property type="term" value="F:ubiquitin-like modifier activating enzyme activity"/>
    <property type="evidence" value="ECO:0007669"/>
    <property type="project" value="InterPro"/>
</dbReference>
<dbReference type="PANTHER" id="PTHR43267:SF1">
    <property type="entry name" value="TRNA THREONYLCARBAMOYLADENOSINE DEHYDRATASE"/>
    <property type="match status" value="1"/>
</dbReference>
<reference evidence="2 3" key="1">
    <citation type="journal article" date="2015" name="Genome Announc.">
        <title>Complete Genome Sequence of Sedimenticola thiotaurini Strain SIP-G1, a Polyphosphate- and Polyhydroxyalkanoate-Accumulating Sulfur-Oxidizing Gammaproteobacterium Isolated from Salt Marsh Sediments.</title>
        <authorList>
            <person name="Flood B.E."/>
            <person name="Jones D.S."/>
            <person name="Bailey J.V."/>
        </authorList>
    </citation>
    <scope>NUCLEOTIDE SEQUENCE [LARGE SCALE GENOMIC DNA]</scope>
    <source>
        <strain evidence="2 3">SIP-G1</strain>
    </source>
</reference>
<dbReference type="GO" id="GO:0061503">
    <property type="term" value="F:tRNA threonylcarbamoyladenosine dehydratase"/>
    <property type="evidence" value="ECO:0007669"/>
    <property type="project" value="TreeGrafter"/>
</dbReference>
<dbReference type="AlphaFoldDB" id="A0A0F7JUS6"/>